<dbReference type="PROSITE" id="PS00086">
    <property type="entry name" value="CYTOCHROME_P450"/>
    <property type="match status" value="1"/>
</dbReference>
<dbReference type="SUPFAM" id="SSF48264">
    <property type="entry name" value="Cytochrome P450"/>
    <property type="match status" value="1"/>
</dbReference>
<dbReference type="PRINTS" id="PR00463">
    <property type="entry name" value="EP450I"/>
</dbReference>
<dbReference type="PANTHER" id="PTHR24305:SF166">
    <property type="entry name" value="CYTOCHROME P450 12A4, MITOCHONDRIAL-RELATED"/>
    <property type="match status" value="1"/>
</dbReference>
<organism evidence="5 6">
    <name type="scientific">Candidatus Thermofonsia Clade 1 bacterium</name>
    <dbReference type="NCBI Taxonomy" id="2364210"/>
    <lineage>
        <taxon>Bacteria</taxon>
        <taxon>Bacillati</taxon>
        <taxon>Chloroflexota</taxon>
        <taxon>Candidatus Thermofontia</taxon>
        <taxon>Candidatus Thermofonsia Clade 1</taxon>
    </lineage>
</organism>
<keyword evidence="3 4" id="KW-0479">Metal-binding</keyword>
<dbReference type="Gene3D" id="1.10.630.10">
    <property type="entry name" value="Cytochrome P450"/>
    <property type="match status" value="1"/>
</dbReference>
<feature type="binding site" description="axial binding residue" evidence="3">
    <location>
        <position position="379"/>
    </location>
    <ligand>
        <name>heme</name>
        <dbReference type="ChEBI" id="CHEBI:30413"/>
    </ligand>
    <ligandPart>
        <name>Fe</name>
        <dbReference type="ChEBI" id="CHEBI:18248"/>
    </ligandPart>
</feature>
<keyword evidence="4" id="KW-0560">Oxidoreductase</keyword>
<comment type="caution">
    <text evidence="5">The sequence shown here is derived from an EMBL/GenBank/DDBJ whole genome shotgun (WGS) entry which is preliminary data.</text>
</comment>
<dbReference type="InterPro" id="IPR001128">
    <property type="entry name" value="Cyt_P450"/>
</dbReference>
<dbReference type="PRINTS" id="PR00385">
    <property type="entry name" value="P450"/>
</dbReference>
<keyword evidence="3 4" id="KW-0349">Heme</keyword>
<comment type="similarity">
    <text evidence="2 4">Belongs to the cytochrome P450 family.</text>
</comment>
<comment type="cofactor">
    <cofactor evidence="1 3">
        <name>heme</name>
        <dbReference type="ChEBI" id="CHEBI:30413"/>
    </cofactor>
</comment>
<evidence type="ECO:0000256" key="2">
    <source>
        <dbReference type="ARBA" id="ARBA00010617"/>
    </source>
</evidence>
<dbReference type="EMBL" id="PGTK01000002">
    <property type="protein sequence ID" value="PJF31855.1"/>
    <property type="molecule type" value="Genomic_DNA"/>
</dbReference>
<evidence type="ECO:0000256" key="3">
    <source>
        <dbReference type="PIRSR" id="PIRSR602401-1"/>
    </source>
</evidence>
<dbReference type="GO" id="GO:0016705">
    <property type="term" value="F:oxidoreductase activity, acting on paired donors, with incorporation or reduction of molecular oxygen"/>
    <property type="evidence" value="ECO:0007669"/>
    <property type="project" value="InterPro"/>
</dbReference>
<dbReference type="GO" id="GO:0004497">
    <property type="term" value="F:monooxygenase activity"/>
    <property type="evidence" value="ECO:0007669"/>
    <property type="project" value="UniProtKB-KW"/>
</dbReference>
<dbReference type="InterPro" id="IPR050121">
    <property type="entry name" value="Cytochrome_P450_monoxygenase"/>
</dbReference>
<name>A0A2M8P2T3_9CHLR</name>
<keyword evidence="3 4" id="KW-0408">Iron</keyword>
<dbReference type="GO" id="GO:0020037">
    <property type="term" value="F:heme binding"/>
    <property type="evidence" value="ECO:0007669"/>
    <property type="project" value="InterPro"/>
</dbReference>
<reference evidence="5 6" key="1">
    <citation type="submission" date="2017-11" db="EMBL/GenBank/DDBJ databases">
        <title>Evolution of Phototrophy in the Chloroflexi Phylum Driven by Horizontal Gene Transfer.</title>
        <authorList>
            <person name="Ward L.M."/>
            <person name="Hemp J."/>
            <person name="Shih P.M."/>
            <person name="Mcglynn S.E."/>
            <person name="Fischer W."/>
        </authorList>
    </citation>
    <scope>NUCLEOTIDE SEQUENCE [LARGE SCALE GENOMIC DNA]</scope>
    <source>
        <strain evidence="5">CP2_2F</strain>
    </source>
</reference>
<evidence type="ECO:0000256" key="1">
    <source>
        <dbReference type="ARBA" id="ARBA00001971"/>
    </source>
</evidence>
<dbReference type="InterPro" id="IPR036396">
    <property type="entry name" value="Cyt_P450_sf"/>
</dbReference>
<evidence type="ECO:0000256" key="4">
    <source>
        <dbReference type="RuleBase" id="RU000461"/>
    </source>
</evidence>
<proteinExistence type="inferred from homology"/>
<sequence length="432" mass="49272">MQLTRLATDCGTAFQADPLGFLQRLAAEHGNVVAFDLHGTPHLFINDLELIHAVLVEHAPKFRRTDHTRQSLGKFLGNSLLVSDGDFHRKQRQRLQPAFYHQQLVRYAAQMIAHVQQALTTWQTDAPCDVHRTMLRLTLGIVTDVLFGADANAILADMEKLSEAISASQSREWLPPAERLRADQADQALLERIDRHIARLIAARRTAEVPRGDLLDLLIRATESDLMTDGQARDEIITLFVAGHESTSMTLTWALLMTALHSDVQTKVRQEALRVFGERPVQPEDFPQLRYTQMVLRETTRLYPTAWILFLRLLTEDLTLGGLPLRTGTTVIISPFVVQRDPRFYPQPERFDPERFAEGWERTRPRFTYLAFGGGERVCIGQHFALQEATFTLASLVRHFDILPEPDYRIELAPLTVLQPRHAVRLRFLPRS</sequence>
<keyword evidence="4" id="KW-0503">Monooxygenase</keyword>
<dbReference type="AlphaFoldDB" id="A0A2M8P2T3"/>
<evidence type="ECO:0000313" key="5">
    <source>
        <dbReference type="EMBL" id="PJF31855.1"/>
    </source>
</evidence>
<dbReference type="PANTHER" id="PTHR24305">
    <property type="entry name" value="CYTOCHROME P450"/>
    <property type="match status" value="1"/>
</dbReference>
<accession>A0A2M8P2T3</accession>
<dbReference type="Proteomes" id="UP000228921">
    <property type="component" value="Unassembled WGS sequence"/>
</dbReference>
<dbReference type="Pfam" id="PF00067">
    <property type="entry name" value="p450"/>
    <property type="match status" value="1"/>
</dbReference>
<evidence type="ECO:0000313" key="6">
    <source>
        <dbReference type="Proteomes" id="UP000228921"/>
    </source>
</evidence>
<protein>
    <recommendedName>
        <fullName evidence="7">Cytochrome P450</fullName>
    </recommendedName>
</protein>
<gene>
    <name evidence="5" type="ORF">CUN51_02620</name>
</gene>
<dbReference type="InterPro" id="IPR002401">
    <property type="entry name" value="Cyt_P450_E_grp-I"/>
</dbReference>
<dbReference type="GO" id="GO:0005506">
    <property type="term" value="F:iron ion binding"/>
    <property type="evidence" value="ECO:0007669"/>
    <property type="project" value="InterPro"/>
</dbReference>
<dbReference type="InterPro" id="IPR017972">
    <property type="entry name" value="Cyt_P450_CS"/>
</dbReference>
<evidence type="ECO:0008006" key="7">
    <source>
        <dbReference type="Google" id="ProtNLM"/>
    </source>
</evidence>